<keyword evidence="3" id="KW-1185">Reference proteome</keyword>
<proteinExistence type="predicted"/>
<feature type="compositionally biased region" description="Low complexity" evidence="1">
    <location>
        <begin position="184"/>
        <end position="194"/>
    </location>
</feature>
<reference evidence="2" key="1">
    <citation type="journal article" date="2014" name="Int. J. Syst. Evol. Microbiol.">
        <title>Complete genome sequence of Corynebacterium casei LMG S-19264T (=DSM 44701T), isolated from a smear-ripened cheese.</title>
        <authorList>
            <consortium name="US DOE Joint Genome Institute (JGI-PGF)"/>
            <person name="Walter F."/>
            <person name="Albersmeier A."/>
            <person name="Kalinowski J."/>
            <person name="Ruckert C."/>
        </authorList>
    </citation>
    <scope>NUCLEOTIDE SEQUENCE</scope>
    <source>
        <strain evidence="2">KCTC 42651</strain>
    </source>
</reference>
<evidence type="ECO:0000313" key="3">
    <source>
        <dbReference type="Proteomes" id="UP000630353"/>
    </source>
</evidence>
<name>A0A918XN62_9PROT</name>
<feature type="compositionally biased region" description="Basic and acidic residues" evidence="1">
    <location>
        <begin position="145"/>
        <end position="155"/>
    </location>
</feature>
<evidence type="ECO:0000256" key="1">
    <source>
        <dbReference type="SAM" id="MobiDB-lite"/>
    </source>
</evidence>
<accession>A0A918XN62</accession>
<evidence type="ECO:0000313" key="2">
    <source>
        <dbReference type="EMBL" id="GHD41041.1"/>
    </source>
</evidence>
<feature type="region of interest" description="Disordered" evidence="1">
    <location>
        <begin position="138"/>
        <end position="222"/>
    </location>
</feature>
<evidence type="ECO:0008006" key="4">
    <source>
        <dbReference type="Google" id="ProtNLM"/>
    </source>
</evidence>
<dbReference type="InterPro" id="IPR036390">
    <property type="entry name" value="WH_DNA-bd_sf"/>
</dbReference>
<gene>
    <name evidence="2" type="ORF">GCM10017083_04920</name>
</gene>
<dbReference type="Proteomes" id="UP000630353">
    <property type="component" value="Unassembled WGS sequence"/>
</dbReference>
<dbReference type="Pfam" id="PF13730">
    <property type="entry name" value="HTH_36"/>
    <property type="match status" value="1"/>
</dbReference>
<protein>
    <recommendedName>
        <fullName evidence="4">Helix-turn-helix domain-containing protein</fullName>
    </recommendedName>
</protein>
<dbReference type="InterPro" id="IPR036388">
    <property type="entry name" value="WH-like_DNA-bd_sf"/>
</dbReference>
<comment type="caution">
    <text evidence="2">The sequence shown here is derived from an EMBL/GenBank/DDBJ whole genome shotgun (WGS) entry which is preliminary data.</text>
</comment>
<sequence length="235" mass="26025">MLGQDMALRLQGGELPDLSQLAGIDSGPLGTQDHLIEMPGTKAAQRESDSDANFRERFGPEVARHGFVQVPLLLRDLAKHAGLRPIQTLILIDLLSYWFHGAGNPFPGQDTIAADTVASKTTVKEALRDLEHKGLIRRERRHRRDNGNRTSDRYDLTPVVDMLQSMAKGRNPTLASDRLRPDSGSRPGSESGPEVDPGFNQMKSDDRARPPGSALCRADLDLDEERRRAREDLFG</sequence>
<organism evidence="2 3">
    <name type="scientific">Thalassobaculum fulvum</name>
    <dbReference type="NCBI Taxonomy" id="1633335"/>
    <lineage>
        <taxon>Bacteria</taxon>
        <taxon>Pseudomonadati</taxon>
        <taxon>Pseudomonadota</taxon>
        <taxon>Alphaproteobacteria</taxon>
        <taxon>Rhodospirillales</taxon>
        <taxon>Thalassobaculaceae</taxon>
        <taxon>Thalassobaculum</taxon>
    </lineage>
</organism>
<dbReference type="SUPFAM" id="SSF46785">
    <property type="entry name" value="Winged helix' DNA-binding domain"/>
    <property type="match status" value="1"/>
</dbReference>
<dbReference type="Gene3D" id="1.10.10.10">
    <property type="entry name" value="Winged helix-like DNA-binding domain superfamily/Winged helix DNA-binding domain"/>
    <property type="match status" value="1"/>
</dbReference>
<dbReference type="EMBL" id="BMZS01000001">
    <property type="protein sequence ID" value="GHD41041.1"/>
    <property type="molecule type" value="Genomic_DNA"/>
</dbReference>
<dbReference type="RefSeq" id="WP_189987313.1">
    <property type="nucleotide sequence ID" value="NZ_BMZS01000001.1"/>
</dbReference>
<dbReference type="AlphaFoldDB" id="A0A918XN62"/>
<reference evidence="2" key="2">
    <citation type="submission" date="2020-09" db="EMBL/GenBank/DDBJ databases">
        <authorList>
            <person name="Sun Q."/>
            <person name="Kim S."/>
        </authorList>
    </citation>
    <scope>NUCLEOTIDE SEQUENCE</scope>
    <source>
        <strain evidence="2">KCTC 42651</strain>
    </source>
</reference>